<dbReference type="PANTHER" id="PTHR43814">
    <property type="entry name" value="ARGININOSUCCINATE LYASE"/>
    <property type="match status" value="1"/>
</dbReference>
<dbReference type="Proteomes" id="UP001174909">
    <property type="component" value="Unassembled WGS sequence"/>
</dbReference>
<dbReference type="CDD" id="cd01359">
    <property type="entry name" value="Argininosuccinate_lyase"/>
    <property type="match status" value="1"/>
</dbReference>
<keyword evidence="5" id="KW-1185">Reference proteome</keyword>
<dbReference type="FunFam" id="1.10.40.30:FF:000001">
    <property type="entry name" value="Argininosuccinate lyase"/>
    <property type="match status" value="1"/>
</dbReference>
<dbReference type="InterPro" id="IPR022761">
    <property type="entry name" value="Fumarate_lyase_N"/>
</dbReference>
<organism evidence="4 5">
    <name type="scientific">Geodia barretti</name>
    <name type="common">Barrett's horny sponge</name>
    <dbReference type="NCBI Taxonomy" id="519541"/>
    <lineage>
        <taxon>Eukaryota</taxon>
        <taxon>Metazoa</taxon>
        <taxon>Porifera</taxon>
        <taxon>Demospongiae</taxon>
        <taxon>Heteroscleromorpha</taxon>
        <taxon>Tetractinellida</taxon>
        <taxon>Astrophorina</taxon>
        <taxon>Geodiidae</taxon>
        <taxon>Geodia</taxon>
    </lineage>
</organism>
<evidence type="ECO:0000256" key="1">
    <source>
        <dbReference type="ARBA" id="ARBA00010755"/>
    </source>
</evidence>
<dbReference type="Gene3D" id="1.10.40.30">
    <property type="entry name" value="Fumarase/aspartase (C-terminal domain)"/>
    <property type="match status" value="1"/>
</dbReference>
<feature type="domain" description="Argininosuccinate lyase C-terminal" evidence="3">
    <location>
        <begin position="356"/>
        <end position="417"/>
    </location>
</feature>
<sequence>MVSKTMQDHSDYTVSIHYDRRLYRQDIAGSKAHAAMLAQQGIIPRDDADAIIVGLSAVQDEIERGDFPWDPALEDLHMNIERRLTDLIGPAGARLHTGRSRNDQIALDMRLYTRAAIDDTIAGLRSVQRALVDLAGQYQEVLMPGYTHLQRAQPVLFAHHMLAYFEMLQRDVGRFTDCAVRMDVLPLGSGALAGVPYPTDRIAVALALEFAEISPNSMDAVADRDFLAEFHAAAAIAMMHISRLSEEIVIWSSREFDFVRLPDEFTTGSSIMPQKRNPDFAEIARGKTGRVYGSLMGILTVLKGLPLTYNRDLQEDKEGFFDTVDTLLSTLSVFADMLPGMKLNTHRVESLASESYMLATDLADYLVGKGVPFRDAHGVMRRLCQHCEADGMSLSDLPIAEYQRFAPQFDDDVYAITAAASVAARDNPGGTAPNRVAEGLARAKSILTSTETQ</sequence>
<dbReference type="Gene3D" id="1.20.200.10">
    <property type="entry name" value="Fumarase/aspartase (Central domain)"/>
    <property type="match status" value="1"/>
</dbReference>
<evidence type="ECO:0000313" key="4">
    <source>
        <dbReference type="EMBL" id="CAI8057194.1"/>
    </source>
</evidence>
<keyword evidence="4" id="KW-0456">Lyase</keyword>
<dbReference type="Gene3D" id="1.10.275.10">
    <property type="entry name" value="Fumarase/aspartase (N-terminal domain)"/>
    <property type="match status" value="1"/>
</dbReference>
<dbReference type="PROSITE" id="PS00163">
    <property type="entry name" value="FUMARATE_LYASES"/>
    <property type="match status" value="1"/>
</dbReference>
<dbReference type="PANTHER" id="PTHR43814:SF1">
    <property type="entry name" value="ARGININOSUCCINATE LYASE"/>
    <property type="match status" value="1"/>
</dbReference>
<dbReference type="InterPro" id="IPR000362">
    <property type="entry name" value="Fumarate_lyase_fam"/>
</dbReference>
<dbReference type="InterPro" id="IPR024083">
    <property type="entry name" value="Fumarase/histidase_N"/>
</dbReference>
<accession>A0AA35TZM2</accession>
<evidence type="ECO:0000313" key="5">
    <source>
        <dbReference type="Proteomes" id="UP001174909"/>
    </source>
</evidence>
<dbReference type="GO" id="GO:0004056">
    <property type="term" value="F:argininosuccinate lyase activity"/>
    <property type="evidence" value="ECO:0007669"/>
    <property type="project" value="InterPro"/>
</dbReference>
<dbReference type="AlphaFoldDB" id="A0AA35TZM2"/>
<dbReference type="Pfam" id="PF14698">
    <property type="entry name" value="ASL_C2"/>
    <property type="match status" value="1"/>
</dbReference>
<dbReference type="InterPro" id="IPR029419">
    <property type="entry name" value="Arg_succ_lyase_C"/>
</dbReference>
<protein>
    <submittedName>
        <fullName evidence="4">Argininosuccinate lyase</fullName>
    </submittedName>
</protein>
<comment type="caution">
    <text evidence="4">The sequence shown here is derived from an EMBL/GenBank/DDBJ whole genome shotgun (WGS) entry which is preliminary data.</text>
</comment>
<comment type="similarity">
    <text evidence="1">Belongs to the lyase 1 family. Argininosuccinate lyase subfamily.</text>
</comment>
<name>A0AA35TZM2_GEOBA</name>
<dbReference type="GO" id="GO:0042450">
    <property type="term" value="P:L-arginine biosynthetic process via ornithine"/>
    <property type="evidence" value="ECO:0007669"/>
    <property type="project" value="InterPro"/>
</dbReference>
<dbReference type="PRINTS" id="PR00145">
    <property type="entry name" value="ARGSUCLYASE"/>
</dbReference>
<reference evidence="4" key="1">
    <citation type="submission" date="2023-03" db="EMBL/GenBank/DDBJ databases">
        <authorList>
            <person name="Steffen K."/>
            <person name="Cardenas P."/>
        </authorList>
    </citation>
    <scope>NUCLEOTIDE SEQUENCE</scope>
</reference>
<dbReference type="EMBL" id="CASHTH010004428">
    <property type="protein sequence ID" value="CAI8057194.1"/>
    <property type="molecule type" value="Genomic_DNA"/>
</dbReference>
<dbReference type="SUPFAM" id="SSF48557">
    <property type="entry name" value="L-aspartase-like"/>
    <property type="match status" value="1"/>
</dbReference>
<dbReference type="FunFam" id="1.10.275.10:FF:000002">
    <property type="entry name" value="Argininosuccinate lyase"/>
    <property type="match status" value="1"/>
</dbReference>
<evidence type="ECO:0000259" key="2">
    <source>
        <dbReference type="Pfam" id="PF00206"/>
    </source>
</evidence>
<proteinExistence type="inferred from homology"/>
<dbReference type="NCBIfam" id="TIGR00838">
    <property type="entry name" value="argH"/>
    <property type="match status" value="1"/>
</dbReference>
<dbReference type="FunFam" id="1.20.200.10:FF:000015">
    <property type="entry name" value="argininosuccinate lyase isoform X2"/>
    <property type="match status" value="1"/>
</dbReference>
<dbReference type="GO" id="GO:0005829">
    <property type="term" value="C:cytosol"/>
    <property type="evidence" value="ECO:0007669"/>
    <property type="project" value="TreeGrafter"/>
</dbReference>
<dbReference type="Pfam" id="PF00206">
    <property type="entry name" value="Lyase_1"/>
    <property type="match status" value="1"/>
</dbReference>
<feature type="domain" description="Fumarate lyase N-terminal" evidence="2">
    <location>
        <begin position="11"/>
        <end position="293"/>
    </location>
</feature>
<dbReference type="InterPro" id="IPR020557">
    <property type="entry name" value="Fumarate_lyase_CS"/>
</dbReference>
<evidence type="ECO:0000259" key="3">
    <source>
        <dbReference type="Pfam" id="PF14698"/>
    </source>
</evidence>
<dbReference type="PRINTS" id="PR00149">
    <property type="entry name" value="FUMRATELYASE"/>
</dbReference>
<dbReference type="InterPro" id="IPR009049">
    <property type="entry name" value="Argininosuccinate_lyase"/>
</dbReference>
<gene>
    <name evidence="4" type="ORF">GBAR_LOCUS31156</name>
</gene>
<dbReference type="HAMAP" id="MF_00006">
    <property type="entry name" value="Arg_succ_lyase"/>
    <property type="match status" value="1"/>
</dbReference>
<dbReference type="InterPro" id="IPR008948">
    <property type="entry name" value="L-Aspartase-like"/>
</dbReference>